<evidence type="ECO:0000313" key="2">
    <source>
        <dbReference type="EMBL" id="KZV84373.1"/>
    </source>
</evidence>
<keyword evidence="3" id="KW-1185">Reference proteome</keyword>
<dbReference type="EMBL" id="KV426228">
    <property type="protein sequence ID" value="KZV84373.1"/>
    <property type="molecule type" value="Genomic_DNA"/>
</dbReference>
<accession>A0A165DEN6</accession>
<protein>
    <submittedName>
        <fullName evidence="2">Uncharacterized protein</fullName>
    </submittedName>
</protein>
<gene>
    <name evidence="2" type="ORF">EXIGLDRAFT_291195</name>
</gene>
<name>A0A165DEN6_EXIGL</name>
<evidence type="ECO:0000313" key="3">
    <source>
        <dbReference type="Proteomes" id="UP000077266"/>
    </source>
</evidence>
<evidence type="ECO:0000256" key="1">
    <source>
        <dbReference type="SAM" id="MobiDB-lite"/>
    </source>
</evidence>
<dbReference type="AlphaFoldDB" id="A0A165DEN6"/>
<feature type="region of interest" description="Disordered" evidence="1">
    <location>
        <begin position="133"/>
        <end position="153"/>
    </location>
</feature>
<dbReference type="InParanoid" id="A0A165DEN6"/>
<proteinExistence type="predicted"/>
<reference evidence="2 3" key="1">
    <citation type="journal article" date="2016" name="Mol. Biol. Evol.">
        <title>Comparative Genomics of Early-Diverging Mushroom-Forming Fungi Provides Insights into the Origins of Lignocellulose Decay Capabilities.</title>
        <authorList>
            <person name="Nagy L.G."/>
            <person name="Riley R."/>
            <person name="Tritt A."/>
            <person name="Adam C."/>
            <person name="Daum C."/>
            <person name="Floudas D."/>
            <person name="Sun H."/>
            <person name="Yadav J.S."/>
            <person name="Pangilinan J."/>
            <person name="Larsson K.H."/>
            <person name="Matsuura K."/>
            <person name="Barry K."/>
            <person name="Labutti K."/>
            <person name="Kuo R."/>
            <person name="Ohm R.A."/>
            <person name="Bhattacharya S.S."/>
            <person name="Shirouzu T."/>
            <person name="Yoshinaga Y."/>
            <person name="Martin F.M."/>
            <person name="Grigoriev I.V."/>
            <person name="Hibbett D.S."/>
        </authorList>
    </citation>
    <scope>NUCLEOTIDE SEQUENCE [LARGE SCALE GENOMIC DNA]</scope>
    <source>
        <strain evidence="2 3">HHB12029</strain>
    </source>
</reference>
<dbReference type="Proteomes" id="UP000077266">
    <property type="component" value="Unassembled WGS sequence"/>
</dbReference>
<sequence>MSLTHHGQELGHVVCSRWLYVMSPAILSRTRSRRNENRSFLQKVDDNNLLAQLSTLLLHDRFNFELLSIMWLFVRCSSHLKRCDPRTSVKRTAAHNGRSGTNLLSRTRLIYDREHYSIGQPSIDPPACLSGTPRSCSPSTLPNSPPQHVQPQSYSVSSPFRLFIYSSDISCTVTTPLPSSGRHNLPNRRILRRPL</sequence>
<organism evidence="2 3">
    <name type="scientific">Exidia glandulosa HHB12029</name>
    <dbReference type="NCBI Taxonomy" id="1314781"/>
    <lineage>
        <taxon>Eukaryota</taxon>
        <taxon>Fungi</taxon>
        <taxon>Dikarya</taxon>
        <taxon>Basidiomycota</taxon>
        <taxon>Agaricomycotina</taxon>
        <taxon>Agaricomycetes</taxon>
        <taxon>Auriculariales</taxon>
        <taxon>Exidiaceae</taxon>
        <taxon>Exidia</taxon>
    </lineage>
</organism>